<name>A0A3M8DD30_9BACL</name>
<evidence type="ECO:0000256" key="1">
    <source>
        <dbReference type="SAM" id="MobiDB-lite"/>
    </source>
</evidence>
<proteinExistence type="predicted"/>
<feature type="compositionally biased region" description="Polar residues" evidence="1">
    <location>
        <begin position="8"/>
        <end position="25"/>
    </location>
</feature>
<dbReference type="AlphaFoldDB" id="A0A3M8DD30"/>
<evidence type="ECO:0000313" key="2">
    <source>
        <dbReference type="EMBL" id="RNB85982.1"/>
    </source>
</evidence>
<keyword evidence="3" id="KW-1185">Reference proteome</keyword>
<organism evidence="2 3">
    <name type="scientific">Brevibacillus fluminis</name>
    <dbReference type="NCBI Taxonomy" id="511487"/>
    <lineage>
        <taxon>Bacteria</taxon>
        <taxon>Bacillati</taxon>
        <taxon>Bacillota</taxon>
        <taxon>Bacilli</taxon>
        <taxon>Bacillales</taxon>
        <taxon>Paenibacillaceae</taxon>
        <taxon>Brevibacillus</taxon>
    </lineage>
</organism>
<evidence type="ECO:0000313" key="3">
    <source>
        <dbReference type="Proteomes" id="UP000271031"/>
    </source>
</evidence>
<comment type="caution">
    <text evidence="2">The sequence shown here is derived from an EMBL/GenBank/DDBJ whole genome shotgun (WGS) entry which is preliminary data.</text>
</comment>
<dbReference type="EMBL" id="RHHQ01000013">
    <property type="protein sequence ID" value="RNB85982.1"/>
    <property type="molecule type" value="Genomic_DNA"/>
</dbReference>
<dbReference type="Proteomes" id="UP000271031">
    <property type="component" value="Unassembled WGS sequence"/>
</dbReference>
<gene>
    <name evidence="2" type="ORF">EDM56_18475</name>
</gene>
<feature type="compositionally biased region" description="Low complexity" evidence="1">
    <location>
        <begin position="50"/>
        <end position="60"/>
    </location>
</feature>
<sequence>MPQKKVNSKYQIRTTLDTGSKSTLPQMPIWKKTPVYPRNRPSNAEARPNGAAKVAGTAKRAALRKKKPAATSATTSKTTDMSE</sequence>
<protein>
    <submittedName>
        <fullName evidence="2">Uncharacterized protein</fullName>
    </submittedName>
</protein>
<feature type="compositionally biased region" description="Low complexity" evidence="1">
    <location>
        <begin position="69"/>
        <end position="83"/>
    </location>
</feature>
<reference evidence="2 3" key="1">
    <citation type="submission" date="2018-10" db="EMBL/GenBank/DDBJ databases">
        <title>Phylogenomics of Brevibacillus.</title>
        <authorList>
            <person name="Dunlap C."/>
        </authorList>
    </citation>
    <scope>NUCLEOTIDE SEQUENCE [LARGE SCALE GENOMIC DNA]</scope>
    <source>
        <strain evidence="2 3">JCM 15716</strain>
    </source>
</reference>
<accession>A0A3M8DD30</accession>
<feature type="region of interest" description="Disordered" evidence="1">
    <location>
        <begin position="1"/>
        <end position="83"/>
    </location>
</feature>